<feature type="domain" description="RNA polymerase sigma-70" evidence="6">
    <location>
        <begin position="63"/>
        <end position="76"/>
    </location>
</feature>
<keyword evidence="4 5" id="KW-0804">Transcription</keyword>
<evidence type="ECO:0000256" key="4">
    <source>
        <dbReference type="ARBA" id="ARBA00023163"/>
    </source>
</evidence>
<dbReference type="Pfam" id="PF04539">
    <property type="entry name" value="Sigma70_r3"/>
    <property type="match status" value="1"/>
</dbReference>
<dbReference type="NCBIfam" id="TIGR02980">
    <property type="entry name" value="SigBFG"/>
    <property type="match status" value="1"/>
</dbReference>
<dbReference type="SUPFAM" id="SSF88946">
    <property type="entry name" value="Sigma2 domain of RNA polymerase sigma factors"/>
    <property type="match status" value="1"/>
</dbReference>
<dbReference type="InterPro" id="IPR000943">
    <property type="entry name" value="RNA_pol_sigma70"/>
</dbReference>
<proteinExistence type="inferred from homology"/>
<dbReference type="PANTHER" id="PTHR30385">
    <property type="entry name" value="SIGMA FACTOR F FLAGELLAR"/>
    <property type="match status" value="1"/>
</dbReference>
<dbReference type="Proteomes" id="UP000441717">
    <property type="component" value="Unassembled WGS sequence"/>
</dbReference>
<dbReference type="InterPro" id="IPR013324">
    <property type="entry name" value="RNA_pol_sigma_r3/r4-like"/>
</dbReference>
<dbReference type="InterPro" id="IPR007627">
    <property type="entry name" value="RNA_pol_sigma70_r2"/>
</dbReference>
<evidence type="ECO:0000256" key="5">
    <source>
        <dbReference type="RuleBase" id="RU362124"/>
    </source>
</evidence>
<dbReference type="Pfam" id="PF04545">
    <property type="entry name" value="Sigma70_r4"/>
    <property type="match status" value="1"/>
</dbReference>
<dbReference type="InterPro" id="IPR014284">
    <property type="entry name" value="RNA_pol_sigma-70_dom"/>
</dbReference>
<dbReference type="GO" id="GO:0003677">
    <property type="term" value="F:DNA binding"/>
    <property type="evidence" value="ECO:0007669"/>
    <property type="project" value="UniProtKB-KW"/>
</dbReference>
<accession>A0A6N7ISD9</accession>
<keyword evidence="2 5" id="KW-0731">Sigma factor</keyword>
<dbReference type="NCBIfam" id="TIGR02885">
    <property type="entry name" value="spore_sigF"/>
    <property type="match status" value="1"/>
</dbReference>
<dbReference type="NCBIfam" id="TIGR02937">
    <property type="entry name" value="sigma70-ECF"/>
    <property type="match status" value="1"/>
</dbReference>
<dbReference type="Gene3D" id="1.20.120.1810">
    <property type="match status" value="1"/>
</dbReference>
<dbReference type="InterPro" id="IPR014236">
    <property type="entry name" value="RNA_pol_sigma-F"/>
</dbReference>
<dbReference type="AlphaFoldDB" id="A0A6N7ISD9"/>
<evidence type="ECO:0000259" key="7">
    <source>
        <dbReference type="PROSITE" id="PS00716"/>
    </source>
</evidence>
<reference evidence="8 9" key="1">
    <citation type="submission" date="2019-10" db="EMBL/GenBank/DDBJ databases">
        <title>Comparative genomics of sulfur disproportionating microorganisms.</title>
        <authorList>
            <person name="Ward L.M."/>
            <person name="Bertran E."/>
            <person name="Johnston D."/>
        </authorList>
    </citation>
    <scope>NUCLEOTIDE SEQUENCE [LARGE SCALE GENOMIC DNA]</scope>
    <source>
        <strain evidence="8 9">DSM 14055</strain>
    </source>
</reference>
<dbReference type="InterPro" id="IPR014322">
    <property type="entry name" value="RNA_pol_sigma-B/F/G"/>
</dbReference>
<comment type="caution">
    <text evidence="8">The sequence shown here is derived from an EMBL/GenBank/DDBJ whole genome shotgun (WGS) entry which is preliminary data.</text>
</comment>
<keyword evidence="9" id="KW-1185">Reference proteome</keyword>
<dbReference type="InterPro" id="IPR007630">
    <property type="entry name" value="RNA_pol_sigma70_r4"/>
</dbReference>
<dbReference type="PIRSF" id="PIRSF000770">
    <property type="entry name" value="RNA_pol_sigma-SigE/K"/>
    <property type="match status" value="1"/>
</dbReference>
<evidence type="ECO:0000259" key="6">
    <source>
        <dbReference type="PROSITE" id="PS00715"/>
    </source>
</evidence>
<dbReference type="InterPro" id="IPR007624">
    <property type="entry name" value="RNA_pol_sigma70_r3"/>
</dbReference>
<dbReference type="OrthoDB" id="9809557at2"/>
<dbReference type="SUPFAM" id="SSF88659">
    <property type="entry name" value="Sigma3 and sigma4 domains of RNA polymerase sigma factors"/>
    <property type="match status" value="2"/>
</dbReference>
<evidence type="ECO:0000256" key="2">
    <source>
        <dbReference type="ARBA" id="ARBA00023082"/>
    </source>
</evidence>
<evidence type="ECO:0000256" key="1">
    <source>
        <dbReference type="ARBA" id="ARBA00023015"/>
    </source>
</evidence>
<dbReference type="PANTHER" id="PTHR30385:SF4">
    <property type="entry name" value="RNA POLYMERASE SIGMA-E FACTOR"/>
    <property type="match status" value="1"/>
</dbReference>
<dbReference type="PRINTS" id="PR00046">
    <property type="entry name" value="SIGMA70FCT"/>
</dbReference>
<dbReference type="InterPro" id="IPR013325">
    <property type="entry name" value="RNA_pol_sigma_r2"/>
</dbReference>
<dbReference type="RefSeq" id="WP_152947395.1">
    <property type="nucleotide sequence ID" value="NZ_WHYR01000034.1"/>
</dbReference>
<evidence type="ECO:0000256" key="3">
    <source>
        <dbReference type="ARBA" id="ARBA00023125"/>
    </source>
</evidence>
<name>A0A6N7ISD9_9FIRM</name>
<feature type="domain" description="RNA polymerase sigma-70" evidence="7">
    <location>
        <begin position="227"/>
        <end position="253"/>
    </location>
</feature>
<dbReference type="NCBIfam" id="NF004052">
    <property type="entry name" value="PRK05572.1"/>
    <property type="match status" value="1"/>
</dbReference>
<dbReference type="Gene3D" id="1.10.10.10">
    <property type="entry name" value="Winged helix-like DNA-binding domain superfamily/Winged helix DNA-binding domain"/>
    <property type="match status" value="2"/>
</dbReference>
<gene>
    <name evidence="8" type="primary">sigF</name>
    <name evidence="8" type="ORF">GFC01_12005</name>
</gene>
<dbReference type="EMBL" id="WHYR01000034">
    <property type="protein sequence ID" value="MQL52970.1"/>
    <property type="molecule type" value="Genomic_DNA"/>
</dbReference>
<dbReference type="PROSITE" id="PS00715">
    <property type="entry name" value="SIGMA70_1"/>
    <property type="match status" value="1"/>
</dbReference>
<dbReference type="GO" id="GO:0016987">
    <property type="term" value="F:sigma factor activity"/>
    <property type="evidence" value="ECO:0007669"/>
    <property type="project" value="UniProtKB-KW"/>
</dbReference>
<comment type="function">
    <text evidence="5">Sigma factors are initiation factors that promote the attachment of RNA polymerase to specific initiation sites and are then released.</text>
</comment>
<comment type="similarity">
    <text evidence="5">Belongs to the sigma-70 factor family.</text>
</comment>
<keyword evidence="1 5" id="KW-0805">Transcription regulation</keyword>
<dbReference type="Pfam" id="PF04542">
    <property type="entry name" value="Sigma70_r2"/>
    <property type="match status" value="1"/>
</dbReference>
<dbReference type="GO" id="GO:0006352">
    <property type="term" value="P:DNA-templated transcription initiation"/>
    <property type="evidence" value="ECO:0007669"/>
    <property type="project" value="InterPro"/>
</dbReference>
<sequence length="264" mass="30696">MSTRLLEMNLPRFPLLSDQEMRELLRRAKSGDRDARERLINCNLKLVFNLVRRFQNRGYELEDLFQIGCIGLMKAIDKFDLHYDVRFSTYAVPMIVGEIRRFLRDDNPVKVSRSVKETAYRIHQARQKLTGRIGREPTVGEVAAELGISREDVVTAMEAAQAPTSIYETLHQDDGDPIYLLDQLRNRGDGEDGEPPWLDQIALKELLMSLPERDRKILIWRFFEDRTQADVARRLGLSQVQVSRLERQAIKKLKQMLLPEEKTS</sequence>
<protein>
    <recommendedName>
        <fullName evidence="5">RNA polymerase sigma factor</fullName>
    </recommendedName>
</protein>
<evidence type="ECO:0000313" key="8">
    <source>
        <dbReference type="EMBL" id="MQL52970.1"/>
    </source>
</evidence>
<evidence type="ECO:0000313" key="9">
    <source>
        <dbReference type="Proteomes" id="UP000441717"/>
    </source>
</evidence>
<organism evidence="8 9">
    <name type="scientific">Desulfofundulus thermobenzoicus</name>
    <dbReference type="NCBI Taxonomy" id="29376"/>
    <lineage>
        <taxon>Bacteria</taxon>
        <taxon>Bacillati</taxon>
        <taxon>Bacillota</taxon>
        <taxon>Clostridia</taxon>
        <taxon>Eubacteriales</taxon>
        <taxon>Peptococcaceae</taxon>
        <taxon>Desulfofundulus</taxon>
    </lineage>
</organism>
<dbReference type="CDD" id="cd06171">
    <property type="entry name" value="Sigma70_r4"/>
    <property type="match status" value="1"/>
</dbReference>
<dbReference type="PROSITE" id="PS00716">
    <property type="entry name" value="SIGMA70_2"/>
    <property type="match status" value="1"/>
</dbReference>
<keyword evidence="3 5" id="KW-0238">DNA-binding</keyword>
<dbReference type="InterPro" id="IPR036388">
    <property type="entry name" value="WH-like_DNA-bd_sf"/>
</dbReference>